<dbReference type="STRING" id="2025994.A0A2T3AAH6"/>
<evidence type="ECO:0000256" key="6">
    <source>
        <dbReference type="SAM" id="Phobius"/>
    </source>
</evidence>
<feature type="domain" description="Cyclic nucleotide-binding" evidence="7">
    <location>
        <begin position="343"/>
        <end position="391"/>
    </location>
</feature>
<dbReference type="OrthoDB" id="5348404at2759"/>
<dbReference type="InterPro" id="IPR000595">
    <property type="entry name" value="cNMP-bd_dom"/>
</dbReference>
<keyword evidence="9" id="KW-1185">Reference proteome</keyword>
<evidence type="ECO:0000256" key="5">
    <source>
        <dbReference type="SAM" id="MobiDB-lite"/>
    </source>
</evidence>
<evidence type="ECO:0000256" key="3">
    <source>
        <dbReference type="ARBA" id="ARBA00022989"/>
    </source>
</evidence>
<evidence type="ECO:0000256" key="1">
    <source>
        <dbReference type="ARBA" id="ARBA00004141"/>
    </source>
</evidence>
<dbReference type="InterPro" id="IPR005178">
    <property type="entry name" value="Ostalpha/TMEM184C"/>
</dbReference>
<evidence type="ECO:0000313" key="8">
    <source>
        <dbReference type="EMBL" id="PSR88690.1"/>
    </source>
</evidence>
<dbReference type="PANTHER" id="PTHR23423">
    <property type="entry name" value="ORGANIC SOLUTE TRANSPORTER-RELATED"/>
    <property type="match status" value="1"/>
</dbReference>
<feature type="compositionally biased region" description="Low complexity" evidence="5">
    <location>
        <begin position="22"/>
        <end position="45"/>
    </location>
</feature>
<feature type="transmembrane region" description="Helical" evidence="6">
    <location>
        <begin position="132"/>
        <end position="156"/>
    </location>
</feature>
<keyword evidence="4 6" id="KW-0472">Membrane</keyword>
<evidence type="ECO:0000259" key="7">
    <source>
        <dbReference type="PROSITE" id="PS50042"/>
    </source>
</evidence>
<accession>A0A2T3AAH6</accession>
<feature type="transmembrane region" description="Helical" evidence="6">
    <location>
        <begin position="76"/>
        <end position="97"/>
    </location>
</feature>
<dbReference type="GO" id="GO:0016020">
    <property type="term" value="C:membrane"/>
    <property type="evidence" value="ECO:0007669"/>
    <property type="project" value="UniProtKB-SubCell"/>
</dbReference>
<dbReference type="AlphaFoldDB" id="A0A2T3AAH6"/>
<feature type="transmembrane region" description="Helical" evidence="6">
    <location>
        <begin position="231"/>
        <end position="253"/>
    </location>
</feature>
<reference evidence="8 9" key="1">
    <citation type="journal article" date="2018" name="Mycol. Prog.">
        <title>Coniella lustricola, a new species from submerged detritus.</title>
        <authorList>
            <person name="Raudabaugh D.B."/>
            <person name="Iturriaga T."/>
            <person name="Carver A."/>
            <person name="Mondo S."/>
            <person name="Pangilinan J."/>
            <person name="Lipzen A."/>
            <person name="He G."/>
            <person name="Amirebrahimi M."/>
            <person name="Grigoriev I.V."/>
            <person name="Miller A.N."/>
        </authorList>
    </citation>
    <scope>NUCLEOTIDE SEQUENCE [LARGE SCALE GENOMIC DNA]</scope>
    <source>
        <strain evidence="8 9">B22-T-1</strain>
    </source>
</reference>
<dbReference type="EMBL" id="KZ678425">
    <property type="protein sequence ID" value="PSR88690.1"/>
    <property type="molecule type" value="Genomic_DNA"/>
</dbReference>
<comment type="subcellular location">
    <subcellularLocation>
        <location evidence="1">Membrane</location>
        <topology evidence="1">Multi-pass membrane protein</topology>
    </subcellularLocation>
</comment>
<gene>
    <name evidence="8" type="ORF">BD289DRAFT_481973</name>
</gene>
<feature type="transmembrane region" description="Helical" evidence="6">
    <location>
        <begin position="109"/>
        <end position="126"/>
    </location>
</feature>
<evidence type="ECO:0000256" key="4">
    <source>
        <dbReference type="ARBA" id="ARBA00023136"/>
    </source>
</evidence>
<feature type="compositionally biased region" description="Basic and acidic residues" evidence="5">
    <location>
        <begin position="415"/>
        <end position="432"/>
    </location>
</feature>
<feature type="compositionally biased region" description="Basic and acidic residues" evidence="5">
    <location>
        <begin position="442"/>
        <end position="457"/>
    </location>
</feature>
<proteinExistence type="predicted"/>
<feature type="transmembrane region" description="Helical" evidence="6">
    <location>
        <begin position="312"/>
        <end position="335"/>
    </location>
</feature>
<dbReference type="PROSITE" id="PS50042">
    <property type="entry name" value="CNMP_BINDING_3"/>
    <property type="match status" value="1"/>
</dbReference>
<dbReference type="SMART" id="SM01417">
    <property type="entry name" value="Solute_trans_a"/>
    <property type="match status" value="1"/>
</dbReference>
<protein>
    <submittedName>
        <fullName evidence="8">Organic solute transporter Ostalpha-domain-containing protein</fullName>
    </submittedName>
</protein>
<name>A0A2T3AAH6_9PEZI</name>
<feature type="region of interest" description="Disordered" evidence="5">
    <location>
        <begin position="394"/>
        <end position="471"/>
    </location>
</feature>
<dbReference type="InParanoid" id="A0A2T3AAH6"/>
<feature type="transmembrane region" description="Helical" evidence="6">
    <location>
        <begin position="273"/>
        <end position="292"/>
    </location>
</feature>
<keyword evidence="2 6" id="KW-0812">Transmembrane</keyword>
<dbReference type="Pfam" id="PF03619">
    <property type="entry name" value="Solute_trans_a"/>
    <property type="match status" value="1"/>
</dbReference>
<feature type="transmembrane region" description="Helical" evidence="6">
    <location>
        <begin position="195"/>
        <end position="211"/>
    </location>
</feature>
<dbReference type="Proteomes" id="UP000241462">
    <property type="component" value="Unassembled WGS sequence"/>
</dbReference>
<keyword evidence="3 6" id="KW-1133">Transmembrane helix</keyword>
<sequence>MASTMASTSHLLLRGFFNHRNSSSSGSSSSSSSSSASSSSSSSSSTNHTCDLSNPLTETATDPIAGNLTFHQVGTIIAGCAAAFSTLSILILMFRHATHLSKPNEQLKIMRICLLIPVNALFNLIGQLVPASYFYIIVWADMMQAFALGNFFLLLLEFISPHDHQRDFFFSGLQIPRKRSKKASKDGLRWYRRKWFAVFQYPIVQLVVSIATDVTNSPHLNIYCANTNKPYFAHLWLNLFHILSLITAVMSCLRFYKVLKAELAGHKPLSKLFAFKLMVGLNFLMNIVFWVLNDINPSPLAPSSTMSEADAVAGIPAVVNCVIMVPFSIFFHYAYDVGPYYIDRTVEAGRRGEADYLQYQGGFLGIRAFLGMLNPGEFFGAVAYAFKMSRAKRENGGRKGSMQDGTAFDTVTSSESRDLGNSHEMSRRDQRRPGQHSRRYDHRRDNSAGHALVDRTQDGVGYNQAHQGRLY</sequence>
<feature type="region of interest" description="Disordered" evidence="5">
    <location>
        <begin position="21"/>
        <end position="52"/>
    </location>
</feature>
<evidence type="ECO:0000256" key="2">
    <source>
        <dbReference type="ARBA" id="ARBA00022692"/>
    </source>
</evidence>
<evidence type="ECO:0000313" key="9">
    <source>
        <dbReference type="Proteomes" id="UP000241462"/>
    </source>
</evidence>
<organism evidence="8 9">
    <name type="scientific">Coniella lustricola</name>
    <dbReference type="NCBI Taxonomy" id="2025994"/>
    <lineage>
        <taxon>Eukaryota</taxon>
        <taxon>Fungi</taxon>
        <taxon>Dikarya</taxon>
        <taxon>Ascomycota</taxon>
        <taxon>Pezizomycotina</taxon>
        <taxon>Sordariomycetes</taxon>
        <taxon>Sordariomycetidae</taxon>
        <taxon>Diaporthales</taxon>
        <taxon>Schizoparmaceae</taxon>
        <taxon>Coniella</taxon>
    </lineage>
</organism>